<evidence type="ECO:0000256" key="3">
    <source>
        <dbReference type="ARBA" id="ARBA00023002"/>
    </source>
</evidence>
<dbReference type="InterPro" id="IPR051260">
    <property type="entry name" value="Diverse_substr_monoxygenases"/>
</dbReference>
<dbReference type="Gene3D" id="3.20.20.30">
    <property type="entry name" value="Luciferase-like domain"/>
    <property type="match status" value="1"/>
</dbReference>
<keyword evidence="3" id="KW-0560">Oxidoreductase</keyword>
<dbReference type="InterPro" id="IPR036661">
    <property type="entry name" value="Luciferase-like_sf"/>
</dbReference>
<dbReference type="NCBIfam" id="TIGR03860">
    <property type="entry name" value="FMN_nitrolo"/>
    <property type="match status" value="1"/>
</dbReference>
<proteinExistence type="inferred from homology"/>
<evidence type="ECO:0000256" key="4">
    <source>
        <dbReference type="ARBA" id="ARBA00023033"/>
    </source>
</evidence>
<feature type="binding site" evidence="6">
    <location>
        <position position="150"/>
    </location>
    <ligand>
        <name>FMN</name>
        <dbReference type="ChEBI" id="CHEBI:58210"/>
    </ligand>
</feature>
<evidence type="ECO:0000256" key="1">
    <source>
        <dbReference type="ARBA" id="ARBA00022630"/>
    </source>
</evidence>
<dbReference type="PIRSF" id="PIRSF000337">
    <property type="entry name" value="NTA_MOA"/>
    <property type="match status" value="1"/>
</dbReference>
<dbReference type="GO" id="GO:0016705">
    <property type="term" value="F:oxidoreductase activity, acting on paired donors, with incorporation or reduction of molecular oxygen"/>
    <property type="evidence" value="ECO:0007669"/>
    <property type="project" value="InterPro"/>
</dbReference>
<dbReference type="InterPro" id="IPR011251">
    <property type="entry name" value="Luciferase-like_dom"/>
</dbReference>
<dbReference type="InterPro" id="IPR016215">
    <property type="entry name" value="NTA_MOA"/>
</dbReference>
<keyword evidence="2 6" id="KW-0288">FMN</keyword>
<reference evidence="8 9" key="1">
    <citation type="submission" date="2018-10" db="EMBL/GenBank/DDBJ databases">
        <title>Sequencing the genomes of 1000 actinobacteria strains.</title>
        <authorList>
            <person name="Klenk H.-P."/>
        </authorList>
    </citation>
    <scope>NUCLEOTIDE SEQUENCE [LARGE SCALE GENOMIC DNA]</scope>
    <source>
        <strain evidence="8 9">DSM 17894</strain>
    </source>
</reference>
<feature type="domain" description="Luciferase-like" evidence="7">
    <location>
        <begin position="30"/>
        <end position="384"/>
    </location>
</feature>
<evidence type="ECO:0000256" key="6">
    <source>
        <dbReference type="PIRSR" id="PIRSR000337-1"/>
    </source>
</evidence>
<dbReference type="Proteomes" id="UP000280008">
    <property type="component" value="Unassembled WGS sequence"/>
</dbReference>
<dbReference type="PANTHER" id="PTHR30011">
    <property type="entry name" value="ALKANESULFONATE MONOOXYGENASE-RELATED"/>
    <property type="match status" value="1"/>
</dbReference>
<evidence type="ECO:0000256" key="2">
    <source>
        <dbReference type="ARBA" id="ARBA00022643"/>
    </source>
</evidence>
<accession>A0A495IDA1</accession>
<organism evidence="8 9">
    <name type="scientific">Frondihabitans australicus</name>
    <dbReference type="NCBI Taxonomy" id="386892"/>
    <lineage>
        <taxon>Bacteria</taxon>
        <taxon>Bacillati</taxon>
        <taxon>Actinomycetota</taxon>
        <taxon>Actinomycetes</taxon>
        <taxon>Micrococcales</taxon>
        <taxon>Microbacteriaceae</taxon>
        <taxon>Frondihabitans</taxon>
    </lineage>
</organism>
<dbReference type="AlphaFoldDB" id="A0A495IDA1"/>
<dbReference type="PANTHER" id="PTHR30011:SF16">
    <property type="entry name" value="C2H2 FINGER DOMAIN TRANSCRIPTION FACTOR (EUROFUNG)-RELATED"/>
    <property type="match status" value="1"/>
</dbReference>
<protein>
    <submittedName>
        <fullName evidence="8">FMN-dependent oxidoreductase (Nitrilotriacetate monooxygenase family)</fullName>
    </submittedName>
</protein>
<feature type="binding site" evidence="6">
    <location>
        <position position="225"/>
    </location>
    <ligand>
        <name>FMN</name>
        <dbReference type="ChEBI" id="CHEBI:58210"/>
    </ligand>
</feature>
<keyword evidence="4 8" id="KW-0503">Monooxygenase</keyword>
<evidence type="ECO:0000313" key="9">
    <source>
        <dbReference type="Proteomes" id="UP000280008"/>
    </source>
</evidence>
<dbReference type="Pfam" id="PF00296">
    <property type="entry name" value="Bac_luciferase"/>
    <property type="match status" value="1"/>
</dbReference>
<evidence type="ECO:0000313" key="8">
    <source>
        <dbReference type="EMBL" id="RKR73438.1"/>
    </source>
</evidence>
<dbReference type="RefSeq" id="WP_121368304.1">
    <property type="nucleotide sequence ID" value="NZ_RBKS01000001.1"/>
</dbReference>
<evidence type="ECO:0000259" key="7">
    <source>
        <dbReference type="Pfam" id="PF00296"/>
    </source>
</evidence>
<name>A0A495IDA1_9MICO</name>
<dbReference type="SUPFAM" id="SSF51679">
    <property type="entry name" value="Bacterial luciferase-like"/>
    <property type="match status" value="1"/>
</dbReference>
<sequence length="436" mass="48683">MFHLGWFLGNGFGIQPWHGTYAGTSMTDWTKPDLYRDLTSSLERGGFDFVFIEDTAMIEDTYQGTAEHALSKGQMAPKNDPMPLVPLMVQGSKHIGVISTISTTQYPPYLAARQGVTIDHLTEGRFGMNIVTSVTHRVGQNFGYDKLPPHDERYARAEEWLDVVSKLWNSWEDDALVHDQENVVYADHTKVHTIDHVGEHFSVRGPLNTIPGPQRRPVIAQAGNSVPGREIAARNADTMLAMGHNPEQMKAFRDDMRARAAAHGRNPDDLKVMFLVTPMLGETDEHAQERERARVERASTPEAIAEVLWNMSYISGGEVDFSKFDLDAKMPDIVGNGEQSSMRQYVTGNEDKTLREVATGIRQIGDLGLIGSPDTVAEKMGEIMDYVGGDGFLFYPEMTRRTISEYADGLCPALRKRGLIRSSYEGETLRENLLAF</sequence>
<keyword evidence="1 6" id="KW-0285">Flavoprotein</keyword>
<dbReference type="GO" id="GO:0004497">
    <property type="term" value="F:monooxygenase activity"/>
    <property type="evidence" value="ECO:0007669"/>
    <property type="project" value="UniProtKB-KW"/>
</dbReference>
<comment type="caution">
    <text evidence="8">The sequence shown here is derived from an EMBL/GenBank/DDBJ whole genome shotgun (WGS) entry which is preliminary data.</text>
</comment>
<dbReference type="EMBL" id="RBKS01000001">
    <property type="protein sequence ID" value="RKR73438.1"/>
    <property type="molecule type" value="Genomic_DNA"/>
</dbReference>
<feature type="binding site" evidence="6">
    <location>
        <position position="100"/>
    </location>
    <ligand>
        <name>FMN</name>
        <dbReference type="ChEBI" id="CHEBI:58210"/>
    </ligand>
</feature>
<keyword evidence="9" id="KW-1185">Reference proteome</keyword>
<evidence type="ECO:0000256" key="5">
    <source>
        <dbReference type="ARBA" id="ARBA00033748"/>
    </source>
</evidence>
<gene>
    <name evidence="8" type="ORF">C8E83_0531</name>
</gene>
<feature type="binding site" evidence="6">
    <location>
        <position position="54"/>
    </location>
    <ligand>
        <name>FMN</name>
        <dbReference type="ChEBI" id="CHEBI:58210"/>
    </ligand>
</feature>
<feature type="binding site" evidence="6">
    <location>
        <position position="154"/>
    </location>
    <ligand>
        <name>FMN</name>
        <dbReference type="ChEBI" id="CHEBI:58210"/>
    </ligand>
</feature>
<dbReference type="OrthoDB" id="3265338at2"/>
<comment type="similarity">
    <text evidence="5">Belongs to the NtaA/SnaA/DszA monooxygenase family.</text>
</comment>